<dbReference type="Gene3D" id="3.40.50.720">
    <property type="entry name" value="NAD(P)-binding Rossmann-like Domain"/>
    <property type="match status" value="1"/>
</dbReference>
<dbReference type="PANTHER" id="PTHR43157">
    <property type="entry name" value="PHOSPHATIDYLINOSITOL-GLYCAN BIOSYNTHESIS CLASS F PROTEIN-RELATED"/>
    <property type="match status" value="1"/>
</dbReference>
<dbReference type="KEGG" id="tnl:113495423"/>
<evidence type="ECO:0000256" key="1">
    <source>
        <dbReference type="ARBA" id="ARBA00023002"/>
    </source>
</evidence>
<dbReference type="InterPro" id="IPR002347">
    <property type="entry name" value="SDR_fam"/>
</dbReference>
<dbReference type="PANTHER" id="PTHR43157:SF31">
    <property type="entry name" value="PHOSPHATIDYLINOSITOL-GLYCAN BIOSYNTHESIS CLASS F PROTEIN"/>
    <property type="match status" value="1"/>
</dbReference>
<protein>
    <submittedName>
        <fullName evidence="4">Retinol dehydrogenase 11-like</fullName>
    </submittedName>
</protein>
<gene>
    <name evidence="4" type="primary">LOC113495423</name>
</gene>
<dbReference type="GeneID" id="113495423"/>
<accession>A0A7E5VNR2</accession>
<dbReference type="InterPro" id="IPR036291">
    <property type="entry name" value="NAD(P)-bd_dom_sf"/>
</dbReference>
<dbReference type="RefSeq" id="XP_026729934.1">
    <property type="nucleotide sequence ID" value="XM_026874133.1"/>
</dbReference>
<evidence type="ECO:0000313" key="3">
    <source>
        <dbReference type="Proteomes" id="UP000322000"/>
    </source>
</evidence>
<dbReference type="PRINTS" id="PR00081">
    <property type="entry name" value="GDHRDH"/>
</dbReference>
<dbReference type="InParanoid" id="A0A7E5VNR2"/>
<dbReference type="GO" id="GO:0016491">
    <property type="term" value="F:oxidoreductase activity"/>
    <property type="evidence" value="ECO:0007669"/>
    <property type="project" value="UniProtKB-KW"/>
</dbReference>
<dbReference type="OrthoDB" id="191139at2759"/>
<evidence type="ECO:0000256" key="2">
    <source>
        <dbReference type="RuleBase" id="RU000363"/>
    </source>
</evidence>
<dbReference type="Pfam" id="PF00106">
    <property type="entry name" value="adh_short"/>
    <property type="match status" value="1"/>
</dbReference>
<keyword evidence="3" id="KW-1185">Reference proteome</keyword>
<dbReference type="AlphaFoldDB" id="A0A7E5VNR2"/>
<dbReference type="PRINTS" id="PR00080">
    <property type="entry name" value="SDRFAMILY"/>
</dbReference>
<evidence type="ECO:0000313" key="4">
    <source>
        <dbReference type="RefSeq" id="XP_026729934.1"/>
    </source>
</evidence>
<sequence>MYGFLLMIAIIIILILIVAVVQKSTNAICISRKRLEGKTVIVTGGTAGMGLHIATDLADRGAKVIVACPFEKEGINARKQIVQETENENVIFKLLDLGSLKSIRKFAADIVQNEDRLDILINNAGIGVPGDFLTPDGMNFIMQVNYYGAFLLTLLLLPLLKKSGKKGEPSRILLTTSVLHNIGQVDIDNLNLTNYWFRLQIYGNSKLCLVLFGNQLAKELKGSHVVVNNVDPGAVGTRIFDSGNKVIGFFLKLVINCMFKTPWLGAQTALHVALDKKAGEVSGGYFQNCRVSRAVKRAYCEDTAERLWKESVTLVQLTKNELEECLRVL</sequence>
<proteinExistence type="inferred from homology"/>
<keyword evidence="1" id="KW-0560">Oxidoreductase</keyword>
<name>A0A7E5VNR2_TRINI</name>
<dbReference type="SUPFAM" id="SSF51735">
    <property type="entry name" value="NAD(P)-binding Rossmann-fold domains"/>
    <property type="match status" value="1"/>
</dbReference>
<organism evidence="3 4">
    <name type="scientific">Trichoplusia ni</name>
    <name type="common">Cabbage looper</name>
    <dbReference type="NCBI Taxonomy" id="7111"/>
    <lineage>
        <taxon>Eukaryota</taxon>
        <taxon>Metazoa</taxon>
        <taxon>Ecdysozoa</taxon>
        <taxon>Arthropoda</taxon>
        <taxon>Hexapoda</taxon>
        <taxon>Insecta</taxon>
        <taxon>Pterygota</taxon>
        <taxon>Neoptera</taxon>
        <taxon>Endopterygota</taxon>
        <taxon>Lepidoptera</taxon>
        <taxon>Glossata</taxon>
        <taxon>Ditrysia</taxon>
        <taxon>Noctuoidea</taxon>
        <taxon>Noctuidae</taxon>
        <taxon>Plusiinae</taxon>
        <taxon>Trichoplusia</taxon>
    </lineage>
</organism>
<reference evidence="4" key="1">
    <citation type="submission" date="2025-08" db="UniProtKB">
        <authorList>
            <consortium name="RefSeq"/>
        </authorList>
    </citation>
    <scope>IDENTIFICATION</scope>
</reference>
<comment type="similarity">
    <text evidence="2">Belongs to the short-chain dehydrogenases/reductases (SDR) family.</text>
</comment>
<dbReference type="Proteomes" id="UP000322000">
    <property type="component" value="Chromosome 6"/>
</dbReference>